<evidence type="ECO:0000259" key="2">
    <source>
        <dbReference type="Pfam" id="PF12804"/>
    </source>
</evidence>
<gene>
    <name evidence="3" type="ORF">LJ739_04755</name>
</gene>
<dbReference type="Pfam" id="PF12804">
    <property type="entry name" value="NTP_transf_3"/>
    <property type="match status" value="1"/>
</dbReference>
<accession>A0ABS8G4Q7</accession>
<dbReference type="GO" id="GO:0016740">
    <property type="term" value="F:transferase activity"/>
    <property type="evidence" value="ECO:0007669"/>
    <property type="project" value="UniProtKB-KW"/>
</dbReference>
<sequence length="189" mass="20613">MLVDGIVLCGGKSSRMGQNKSTLAFGAMSWRQWSAVRLREAGVQQVWFSGHSGSEGIPDQYPHGGPVCAITSCIQARAGHVDGLCIVPVDMPMLSVSSLKHLIGYGVQSGEPCHFSHHPMPLYLPLTPASGLHEQRPDNLINHSLKAWLSSLSARQVAFQGDDTELVNINTPQALKQWKPYLQEEHHVG</sequence>
<keyword evidence="1" id="KW-0460">Magnesium</keyword>
<comment type="caution">
    <text evidence="3">The sequence shown here is derived from an EMBL/GenBank/DDBJ whole genome shotgun (WGS) entry which is preliminary data.</text>
</comment>
<evidence type="ECO:0000313" key="4">
    <source>
        <dbReference type="Proteomes" id="UP001520878"/>
    </source>
</evidence>
<keyword evidence="3" id="KW-0808">Transferase</keyword>
<dbReference type="RefSeq" id="WP_229157497.1">
    <property type="nucleotide sequence ID" value="NZ_JAJEWP010000001.1"/>
</dbReference>
<keyword evidence="4" id="KW-1185">Reference proteome</keyword>
<dbReference type="InterPro" id="IPR029044">
    <property type="entry name" value="Nucleotide-diphossugar_trans"/>
</dbReference>
<reference evidence="3 4" key="1">
    <citation type="submission" date="2021-10" db="EMBL/GenBank/DDBJ databases">
        <title>Draft genome of Aestuariibacter halophilus JC2043.</title>
        <authorList>
            <person name="Emsley S.A."/>
            <person name="Pfannmuller K.M."/>
            <person name="Ushijima B."/>
            <person name="Saw J.H."/>
            <person name="Videau P."/>
        </authorList>
    </citation>
    <scope>NUCLEOTIDE SEQUENCE [LARGE SCALE GENOMIC DNA]</scope>
    <source>
        <strain evidence="3 4">JC2043</strain>
    </source>
</reference>
<evidence type="ECO:0000313" key="3">
    <source>
        <dbReference type="EMBL" id="MCC2615545.1"/>
    </source>
</evidence>
<protein>
    <submittedName>
        <fullName evidence="3">NTP transferase domain-containing protein</fullName>
    </submittedName>
</protein>
<proteinExistence type="predicted"/>
<dbReference type="InterPro" id="IPR025877">
    <property type="entry name" value="MobA-like_NTP_Trfase"/>
</dbReference>
<dbReference type="EMBL" id="JAJEWP010000001">
    <property type="protein sequence ID" value="MCC2615545.1"/>
    <property type="molecule type" value="Genomic_DNA"/>
</dbReference>
<dbReference type="Proteomes" id="UP001520878">
    <property type="component" value="Unassembled WGS sequence"/>
</dbReference>
<feature type="domain" description="MobA-like NTP transferase" evidence="2">
    <location>
        <begin position="5"/>
        <end position="149"/>
    </location>
</feature>
<dbReference type="Gene3D" id="3.90.550.10">
    <property type="entry name" value="Spore Coat Polysaccharide Biosynthesis Protein SpsA, Chain A"/>
    <property type="match status" value="1"/>
</dbReference>
<evidence type="ECO:0000256" key="1">
    <source>
        <dbReference type="ARBA" id="ARBA00022842"/>
    </source>
</evidence>
<name>A0ABS8G4Q7_9ALTE</name>
<organism evidence="3 4">
    <name type="scientific">Fluctibacter halophilus</name>
    <dbReference type="NCBI Taxonomy" id="226011"/>
    <lineage>
        <taxon>Bacteria</taxon>
        <taxon>Pseudomonadati</taxon>
        <taxon>Pseudomonadota</taxon>
        <taxon>Gammaproteobacteria</taxon>
        <taxon>Alteromonadales</taxon>
        <taxon>Alteromonadaceae</taxon>
        <taxon>Fluctibacter</taxon>
    </lineage>
</organism>
<dbReference type="SUPFAM" id="SSF53448">
    <property type="entry name" value="Nucleotide-diphospho-sugar transferases"/>
    <property type="match status" value="1"/>
</dbReference>